<keyword evidence="2 10" id="KW-0444">Lipid biosynthesis</keyword>
<keyword evidence="12" id="KW-1185">Reference proteome</keyword>
<keyword evidence="3 10" id="KW-0808">Transferase</keyword>
<dbReference type="SMART" id="SM01207">
    <property type="entry name" value="G3P_acyltransf"/>
    <property type="match status" value="1"/>
</dbReference>
<evidence type="ECO:0000256" key="4">
    <source>
        <dbReference type="ARBA" id="ARBA00022692"/>
    </source>
</evidence>
<keyword evidence="4 10" id="KW-0812">Transmembrane</keyword>
<keyword evidence="6 10" id="KW-0443">Lipid metabolism</keyword>
<dbReference type="HAMAP" id="MF_01043">
    <property type="entry name" value="PlsY"/>
    <property type="match status" value="1"/>
</dbReference>
<keyword evidence="9 10" id="KW-1208">Phospholipid metabolism</keyword>
<dbReference type="NCBIfam" id="TIGR00023">
    <property type="entry name" value="glycerol-3-phosphate 1-O-acyltransferase PlsY"/>
    <property type="match status" value="1"/>
</dbReference>
<protein>
    <recommendedName>
        <fullName evidence="10">Glycerol-3-phosphate acyltransferase</fullName>
    </recommendedName>
    <alternativeName>
        <fullName evidence="10">Acyl-PO4 G3P acyltransferase</fullName>
    </alternativeName>
    <alternativeName>
        <fullName evidence="10">Acyl-phosphate--glycerol-3-phosphate acyltransferase</fullName>
    </alternativeName>
    <alternativeName>
        <fullName evidence="10">G3P acyltransferase</fullName>
        <shortName evidence="10">GPAT</shortName>
        <ecNumber evidence="10">2.3.1.275</ecNumber>
    </alternativeName>
    <alternativeName>
        <fullName evidence="10">Lysophosphatidic acid synthase</fullName>
        <shortName evidence="10">LPA synthase</shortName>
    </alternativeName>
</protein>
<keyword evidence="11" id="KW-0012">Acyltransferase</keyword>
<dbReference type="PANTHER" id="PTHR30309">
    <property type="entry name" value="INNER MEMBRANE PROTEIN YGIH"/>
    <property type="match status" value="1"/>
</dbReference>
<evidence type="ECO:0000256" key="6">
    <source>
        <dbReference type="ARBA" id="ARBA00023098"/>
    </source>
</evidence>
<name>A0A1U7M325_TISCR</name>
<dbReference type="EC" id="2.3.1.275" evidence="10"/>
<comment type="similarity">
    <text evidence="10">Belongs to the PlsY family.</text>
</comment>
<proteinExistence type="inferred from homology"/>
<dbReference type="Pfam" id="PF02660">
    <property type="entry name" value="G3P_acyltransf"/>
    <property type="match status" value="1"/>
</dbReference>
<organism evidence="11 12">
    <name type="scientific">Tissierella creatinophila DSM 6911</name>
    <dbReference type="NCBI Taxonomy" id="1123403"/>
    <lineage>
        <taxon>Bacteria</taxon>
        <taxon>Bacillati</taxon>
        <taxon>Bacillota</taxon>
        <taxon>Tissierellia</taxon>
        <taxon>Tissierellales</taxon>
        <taxon>Tissierellaceae</taxon>
        <taxon>Tissierella</taxon>
    </lineage>
</organism>
<dbReference type="AlphaFoldDB" id="A0A1U7M325"/>
<evidence type="ECO:0000256" key="9">
    <source>
        <dbReference type="ARBA" id="ARBA00023264"/>
    </source>
</evidence>
<evidence type="ECO:0000256" key="7">
    <source>
        <dbReference type="ARBA" id="ARBA00023136"/>
    </source>
</evidence>
<keyword evidence="7 10" id="KW-0472">Membrane</keyword>
<dbReference type="GO" id="GO:0043772">
    <property type="term" value="F:acyl-phosphate glycerol-3-phosphate acyltransferase activity"/>
    <property type="evidence" value="ECO:0007669"/>
    <property type="project" value="UniProtKB-UniRule"/>
</dbReference>
<feature type="transmembrane region" description="Helical" evidence="10">
    <location>
        <begin position="161"/>
        <end position="177"/>
    </location>
</feature>
<dbReference type="RefSeq" id="WP_075728159.1">
    <property type="nucleotide sequence ID" value="NZ_LTDM01000064.1"/>
</dbReference>
<feature type="transmembrane region" description="Helical" evidence="10">
    <location>
        <begin position="109"/>
        <end position="131"/>
    </location>
</feature>
<accession>A0A1U7M325</accession>
<evidence type="ECO:0000256" key="2">
    <source>
        <dbReference type="ARBA" id="ARBA00022516"/>
    </source>
</evidence>
<comment type="subunit">
    <text evidence="10">Probably interacts with PlsX.</text>
</comment>
<dbReference type="Proteomes" id="UP000186112">
    <property type="component" value="Unassembled WGS sequence"/>
</dbReference>
<comment type="catalytic activity">
    <reaction evidence="10">
        <text>an acyl phosphate + sn-glycerol 3-phosphate = a 1-acyl-sn-glycero-3-phosphate + phosphate</text>
        <dbReference type="Rhea" id="RHEA:34075"/>
        <dbReference type="ChEBI" id="CHEBI:43474"/>
        <dbReference type="ChEBI" id="CHEBI:57597"/>
        <dbReference type="ChEBI" id="CHEBI:57970"/>
        <dbReference type="ChEBI" id="CHEBI:59918"/>
        <dbReference type="EC" id="2.3.1.275"/>
    </reaction>
</comment>
<reference evidence="11 12" key="1">
    <citation type="submission" date="2016-02" db="EMBL/GenBank/DDBJ databases">
        <title>Genome sequence of Tissierella creatinophila DSM 6911.</title>
        <authorList>
            <person name="Poehlein A."/>
            <person name="Daniel R."/>
        </authorList>
    </citation>
    <scope>NUCLEOTIDE SEQUENCE [LARGE SCALE GENOMIC DNA]</scope>
    <source>
        <strain evidence="11 12">DSM 6911</strain>
    </source>
</reference>
<dbReference type="GO" id="GO:0008654">
    <property type="term" value="P:phospholipid biosynthetic process"/>
    <property type="evidence" value="ECO:0007669"/>
    <property type="project" value="UniProtKB-UniRule"/>
</dbReference>
<feature type="transmembrane region" description="Helical" evidence="10">
    <location>
        <begin position="69"/>
        <end position="89"/>
    </location>
</feature>
<comment type="subcellular location">
    <subcellularLocation>
        <location evidence="10">Cell membrane</location>
        <topology evidence="10">Multi-pass membrane protein</topology>
    </subcellularLocation>
</comment>
<feature type="transmembrane region" description="Helical" evidence="10">
    <location>
        <begin position="136"/>
        <end position="155"/>
    </location>
</feature>
<comment type="pathway">
    <text evidence="10">Lipid metabolism; phospholipid metabolism.</text>
</comment>
<evidence type="ECO:0000313" key="11">
    <source>
        <dbReference type="EMBL" id="OLS01686.1"/>
    </source>
</evidence>
<evidence type="ECO:0000256" key="1">
    <source>
        <dbReference type="ARBA" id="ARBA00022475"/>
    </source>
</evidence>
<keyword evidence="8 10" id="KW-0594">Phospholipid biosynthesis</keyword>
<sequence length="197" mass="21749">MSYIFLIIISYLMGCFSSAYIVGKTFKKIDIRDFGSGNVGSTNALRVMGVKFGIFTFLLDILKGVLAVYIGKFILGDIGGVVAGLFVVIGHDWPVFIGFKGGKGVATSIGVLLVLFGVMIFIPLVITIIIISITKYVSLGSIAFLVMMPIVYSIFIREFKMEYFILSLMLALFGVIRHKENIKRLIKGKENKIKIGR</sequence>
<evidence type="ECO:0000256" key="8">
    <source>
        <dbReference type="ARBA" id="ARBA00023209"/>
    </source>
</evidence>
<comment type="function">
    <text evidence="10">Catalyzes the transfer of an acyl group from acyl-phosphate (acyl-PO(4)) to glycerol-3-phosphate (G3P) to form lysophosphatidic acid (LPA). This enzyme utilizes acyl-phosphate as fatty acyl donor, but not acyl-CoA or acyl-ACP.</text>
</comment>
<dbReference type="UniPathway" id="UPA00085"/>
<comment type="caution">
    <text evidence="11">The sequence shown here is derived from an EMBL/GenBank/DDBJ whole genome shotgun (WGS) entry which is preliminary data.</text>
</comment>
<evidence type="ECO:0000256" key="10">
    <source>
        <dbReference type="HAMAP-Rule" id="MF_01043"/>
    </source>
</evidence>
<dbReference type="EMBL" id="LTDM01000064">
    <property type="protein sequence ID" value="OLS01686.1"/>
    <property type="molecule type" value="Genomic_DNA"/>
</dbReference>
<dbReference type="InterPro" id="IPR003811">
    <property type="entry name" value="G3P_acylTferase_PlsY"/>
</dbReference>
<gene>
    <name evidence="10 11" type="primary">plsY</name>
    <name evidence="11" type="ORF">TICRE_22860</name>
</gene>
<evidence type="ECO:0000256" key="5">
    <source>
        <dbReference type="ARBA" id="ARBA00022989"/>
    </source>
</evidence>
<keyword evidence="5 10" id="KW-1133">Transmembrane helix</keyword>
<dbReference type="PANTHER" id="PTHR30309:SF0">
    <property type="entry name" value="GLYCEROL-3-PHOSPHATE ACYLTRANSFERASE-RELATED"/>
    <property type="match status" value="1"/>
</dbReference>
<dbReference type="GO" id="GO:0005886">
    <property type="term" value="C:plasma membrane"/>
    <property type="evidence" value="ECO:0007669"/>
    <property type="project" value="UniProtKB-SubCell"/>
</dbReference>
<keyword evidence="1 10" id="KW-1003">Cell membrane</keyword>
<evidence type="ECO:0000313" key="12">
    <source>
        <dbReference type="Proteomes" id="UP000186112"/>
    </source>
</evidence>
<evidence type="ECO:0000256" key="3">
    <source>
        <dbReference type="ARBA" id="ARBA00022679"/>
    </source>
</evidence>